<proteinExistence type="predicted"/>
<dbReference type="Pfam" id="PF07291">
    <property type="entry name" value="MauE"/>
    <property type="match status" value="1"/>
</dbReference>
<dbReference type="RefSeq" id="WP_395809953.1">
    <property type="nucleotide sequence ID" value="NZ_CP043494.1"/>
</dbReference>
<organism evidence="7 8">
    <name type="scientific">Archangium minus</name>
    <dbReference type="NCBI Taxonomy" id="83450"/>
    <lineage>
        <taxon>Bacteria</taxon>
        <taxon>Pseudomonadati</taxon>
        <taxon>Myxococcota</taxon>
        <taxon>Myxococcia</taxon>
        <taxon>Myxococcales</taxon>
        <taxon>Cystobacterineae</taxon>
        <taxon>Archangiaceae</taxon>
        <taxon>Archangium</taxon>
    </lineage>
</organism>
<dbReference type="Proteomes" id="UP001611383">
    <property type="component" value="Chromosome"/>
</dbReference>
<evidence type="ECO:0000313" key="8">
    <source>
        <dbReference type="Proteomes" id="UP001611383"/>
    </source>
</evidence>
<name>A0ABY9X5G8_9BACT</name>
<dbReference type="EMBL" id="CP043494">
    <property type="protein sequence ID" value="WNG50637.1"/>
    <property type="molecule type" value="Genomic_DNA"/>
</dbReference>
<keyword evidence="2 5" id="KW-0812">Transmembrane</keyword>
<evidence type="ECO:0000256" key="3">
    <source>
        <dbReference type="ARBA" id="ARBA00022989"/>
    </source>
</evidence>
<reference evidence="7 8" key="1">
    <citation type="submission" date="2019-08" db="EMBL/GenBank/DDBJ databases">
        <title>Archangium and Cystobacter genomes.</title>
        <authorList>
            <person name="Chen I.-C.K."/>
            <person name="Wielgoss S."/>
        </authorList>
    </citation>
    <scope>NUCLEOTIDE SEQUENCE [LARGE SCALE GENOMIC DNA]</scope>
    <source>
        <strain evidence="7 8">Cbm 6</strain>
    </source>
</reference>
<protein>
    <submittedName>
        <fullName evidence="7">DoxX family membrane protein</fullName>
    </submittedName>
</protein>
<evidence type="ECO:0000256" key="1">
    <source>
        <dbReference type="ARBA" id="ARBA00004141"/>
    </source>
</evidence>
<feature type="domain" description="Methylamine utilisation protein MauE" evidence="6">
    <location>
        <begin position="26"/>
        <end position="111"/>
    </location>
</feature>
<evidence type="ECO:0000256" key="4">
    <source>
        <dbReference type="ARBA" id="ARBA00023136"/>
    </source>
</evidence>
<keyword evidence="3 5" id="KW-1133">Transmembrane helix</keyword>
<feature type="transmembrane region" description="Helical" evidence="5">
    <location>
        <begin position="94"/>
        <end position="112"/>
    </location>
</feature>
<evidence type="ECO:0000256" key="5">
    <source>
        <dbReference type="SAM" id="Phobius"/>
    </source>
</evidence>
<comment type="subcellular location">
    <subcellularLocation>
        <location evidence="1">Membrane</location>
        <topology evidence="1">Multi-pass membrane protein</topology>
    </subcellularLocation>
</comment>
<feature type="transmembrane region" description="Helical" evidence="5">
    <location>
        <begin position="70"/>
        <end position="88"/>
    </location>
</feature>
<keyword evidence="8" id="KW-1185">Reference proteome</keyword>
<evidence type="ECO:0000259" key="6">
    <source>
        <dbReference type="Pfam" id="PF07291"/>
    </source>
</evidence>
<evidence type="ECO:0000313" key="7">
    <source>
        <dbReference type="EMBL" id="WNG50637.1"/>
    </source>
</evidence>
<dbReference type="InterPro" id="IPR009908">
    <property type="entry name" value="Methylamine_util_MauE"/>
</dbReference>
<sequence length="151" mass="16503">MSDVALKESGSTTSRAALSDAALGHLVLRLVLGINIAMHGLTRVGDPAGFAQGIVNGFAQTPLPEWSVRLFGLVLPFLELVTGVGMLLGWRLRWFLLLGGLTIAALTFGTCLRQQWETAGLQLFYALAYAWLLHHASEARFTVDAWLARRR</sequence>
<accession>A0ABY9X5G8</accession>
<gene>
    <name evidence="7" type="ORF">F0U60_45800</name>
</gene>
<keyword evidence="4 5" id="KW-0472">Membrane</keyword>
<evidence type="ECO:0000256" key="2">
    <source>
        <dbReference type="ARBA" id="ARBA00022692"/>
    </source>
</evidence>